<organism evidence="1 2">
    <name type="scientific">Laccaria amethystina LaAM-08-1</name>
    <dbReference type="NCBI Taxonomy" id="1095629"/>
    <lineage>
        <taxon>Eukaryota</taxon>
        <taxon>Fungi</taxon>
        <taxon>Dikarya</taxon>
        <taxon>Basidiomycota</taxon>
        <taxon>Agaricomycotina</taxon>
        <taxon>Agaricomycetes</taxon>
        <taxon>Agaricomycetidae</taxon>
        <taxon>Agaricales</taxon>
        <taxon>Agaricineae</taxon>
        <taxon>Hydnangiaceae</taxon>
        <taxon>Laccaria</taxon>
    </lineage>
</organism>
<dbReference type="EMBL" id="KN838579">
    <property type="protein sequence ID" value="KIK03544.1"/>
    <property type="molecule type" value="Genomic_DNA"/>
</dbReference>
<name>A0A0C9XPR5_9AGAR</name>
<dbReference type="AlphaFoldDB" id="A0A0C9XPR5"/>
<proteinExistence type="predicted"/>
<reference evidence="2" key="2">
    <citation type="submission" date="2015-01" db="EMBL/GenBank/DDBJ databases">
        <title>Evolutionary Origins and Diversification of the Mycorrhizal Mutualists.</title>
        <authorList>
            <consortium name="DOE Joint Genome Institute"/>
            <consortium name="Mycorrhizal Genomics Consortium"/>
            <person name="Kohler A."/>
            <person name="Kuo A."/>
            <person name="Nagy L.G."/>
            <person name="Floudas D."/>
            <person name="Copeland A."/>
            <person name="Barry K.W."/>
            <person name="Cichocki N."/>
            <person name="Veneault-Fourrey C."/>
            <person name="LaButti K."/>
            <person name="Lindquist E.A."/>
            <person name="Lipzen A."/>
            <person name="Lundell T."/>
            <person name="Morin E."/>
            <person name="Murat C."/>
            <person name="Riley R."/>
            <person name="Ohm R."/>
            <person name="Sun H."/>
            <person name="Tunlid A."/>
            <person name="Henrissat B."/>
            <person name="Grigoriev I.V."/>
            <person name="Hibbett D.S."/>
            <person name="Martin F."/>
        </authorList>
    </citation>
    <scope>NUCLEOTIDE SEQUENCE [LARGE SCALE GENOMIC DNA]</scope>
    <source>
        <strain evidence="2">LaAM-08-1</strain>
    </source>
</reference>
<gene>
    <name evidence="1" type="ORF">K443DRAFT_473532</name>
</gene>
<dbReference type="Proteomes" id="UP000054477">
    <property type="component" value="Unassembled WGS sequence"/>
</dbReference>
<evidence type="ECO:0000313" key="2">
    <source>
        <dbReference type="Proteomes" id="UP000054477"/>
    </source>
</evidence>
<reference evidence="1 2" key="1">
    <citation type="submission" date="2014-04" db="EMBL/GenBank/DDBJ databases">
        <authorList>
            <consortium name="DOE Joint Genome Institute"/>
            <person name="Kuo A."/>
            <person name="Kohler A."/>
            <person name="Nagy L.G."/>
            <person name="Floudas D."/>
            <person name="Copeland A."/>
            <person name="Barry K.W."/>
            <person name="Cichocki N."/>
            <person name="Veneault-Fourrey C."/>
            <person name="LaButti K."/>
            <person name="Lindquist E.A."/>
            <person name="Lipzen A."/>
            <person name="Lundell T."/>
            <person name="Morin E."/>
            <person name="Murat C."/>
            <person name="Sun H."/>
            <person name="Tunlid A."/>
            <person name="Henrissat B."/>
            <person name="Grigoriev I.V."/>
            <person name="Hibbett D.S."/>
            <person name="Martin F."/>
            <person name="Nordberg H.P."/>
            <person name="Cantor M.N."/>
            <person name="Hua S.X."/>
        </authorList>
    </citation>
    <scope>NUCLEOTIDE SEQUENCE [LARGE SCALE GENOMIC DNA]</scope>
    <source>
        <strain evidence="1 2">LaAM-08-1</strain>
    </source>
</reference>
<dbReference type="HOGENOM" id="CLU_2469460_0_0_1"/>
<protein>
    <submittedName>
        <fullName evidence="1">Unplaced genomic scaffold K443scaffold_44, whole genome shotgun sequence</fullName>
    </submittedName>
</protein>
<sequence>MSDDCDVFIFGAGTVTKNMPVKLSGNRNNPALNLEDKKDAHHVTLRRRNSERQYINCFDQGWSRSLCTFVRRRLSQGLWLELNARCCI</sequence>
<accession>A0A0C9XPR5</accession>
<evidence type="ECO:0000313" key="1">
    <source>
        <dbReference type="EMBL" id="KIK03544.1"/>
    </source>
</evidence>
<keyword evidence="2" id="KW-1185">Reference proteome</keyword>